<sequence length="136" mass="14782">MTHAHPGSFEQRTFATAPQPKLDDLAIDAVLHLGAALEVLELHARYKVTAINCVCRDLLRIYYAKADQAQSLEPQDKELLGLLHDTAVDLGYALEVVDHLNGDEADDPILYAVSYLLKAAKRFADEGVAAALAVKG</sequence>
<evidence type="ECO:0000313" key="1">
    <source>
        <dbReference type="EMBL" id="MDX4955641.1"/>
    </source>
</evidence>
<proteinExistence type="predicted"/>
<dbReference type="RefSeq" id="WP_319074998.1">
    <property type="nucleotide sequence ID" value="NZ_JAWWMZ010000008.1"/>
</dbReference>
<reference evidence="1" key="1">
    <citation type="submission" date="2023-11" db="EMBL/GenBank/DDBJ databases">
        <title>Identification and selenium tolerance of Delftia acidovorans R3-25.</title>
        <authorList>
            <person name="Zhang S."/>
            <person name="Liu Y."/>
            <person name="Guo Y."/>
        </authorList>
    </citation>
    <scope>NUCLEOTIDE SEQUENCE</scope>
    <source>
        <strain evidence="1">R3-25</strain>
    </source>
</reference>
<organism evidence="1 2">
    <name type="scientific">Delftia acidovorans</name>
    <name type="common">Pseudomonas acidovorans</name>
    <name type="synonym">Comamonas acidovorans</name>
    <dbReference type="NCBI Taxonomy" id="80866"/>
    <lineage>
        <taxon>Bacteria</taxon>
        <taxon>Pseudomonadati</taxon>
        <taxon>Pseudomonadota</taxon>
        <taxon>Betaproteobacteria</taxon>
        <taxon>Burkholderiales</taxon>
        <taxon>Comamonadaceae</taxon>
        <taxon>Delftia</taxon>
    </lineage>
</organism>
<protein>
    <submittedName>
        <fullName evidence="1">Uncharacterized protein</fullName>
    </submittedName>
</protein>
<dbReference type="EMBL" id="JAWWMZ010000008">
    <property type="protein sequence ID" value="MDX4955641.1"/>
    <property type="molecule type" value="Genomic_DNA"/>
</dbReference>
<name>A0AAJ2R0X1_DELAC</name>
<evidence type="ECO:0000313" key="2">
    <source>
        <dbReference type="Proteomes" id="UP001287445"/>
    </source>
</evidence>
<comment type="caution">
    <text evidence="1">The sequence shown here is derived from an EMBL/GenBank/DDBJ whole genome shotgun (WGS) entry which is preliminary data.</text>
</comment>
<dbReference type="AlphaFoldDB" id="A0AAJ2R0X1"/>
<accession>A0AAJ2R0X1</accession>
<gene>
    <name evidence="1" type="ORF">SGN30_19685</name>
</gene>
<dbReference type="Proteomes" id="UP001287445">
    <property type="component" value="Unassembled WGS sequence"/>
</dbReference>